<protein>
    <recommendedName>
        <fullName evidence="4">Cell envelope integrity protein TolA</fullName>
    </recommendedName>
</protein>
<evidence type="ECO:0000313" key="3">
    <source>
        <dbReference type="Proteomes" id="UP000238563"/>
    </source>
</evidence>
<reference evidence="2 3" key="1">
    <citation type="submission" date="2018-02" db="EMBL/GenBank/DDBJ databases">
        <title>The draft genome of Phyllobacterium myrsinacearum DSM5892.</title>
        <authorList>
            <person name="Li L."/>
            <person name="Liu L."/>
            <person name="Zhang X."/>
            <person name="Wang T."/>
        </authorList>
    </citation>
    <scope>NUCLEOTIDE SEQUENCE [LARGE SCALE GENOMIC DNA]</scope>
    <source>
        <strain evidence="2 3">DSM 5892</strain>
    </source>
</reference>
<keyword evidence="3" id="KW-1185">Reference proteome</keyword>
<dbReference type="AlphaFoldDB" id="A0A2S9JBG8"/>
<dbReference type="OrthoDB" id="7997311at2"/>
<dbReference type="PIRSF" id="PIRSF034077">
    <property type="entry name" value="UCP034077"/>
    <property type="match status" value="1"/>
</dbReference>
<keyword evidence="1" id="KW-0732">Signal</keyword>
<dbReference type="InterPro" id="IPR014587">
    <property type="entry name" value="UCP034077"/>
</dbReference>
<proteinExistence type="predicted"/>
<dbReference type="Gene3D" id="3.30.1150.10">
    <property type="match status" value="1"/>
</dbReference>
<evidence type="ECO:0000313" key="2">
    <source>
        <dbReference type="EMBL" id="PRD50147.1"/>
    </source>
</evidence>
<evidence type="ECO:0000256" key="1">
    <source>
        <dbReference type="SAM" id="SignalP"/>
    </source>
</evidence>
<comment type="caution">
    <text evidence="2">The sequence shown here is derived from an EMBL/GenBank/DDBJ whole genome shotgun (WGS) entry which is preliminary data.</text>
</comment>
<gene>
    <name evidence="2" type="ORF">C5750_22765</name>
</gene>
<sequence>MTQLFNRLSLALAITLSTTPYALAGPLTTMDDVGKALHACWTAPEGSQKSTVTLSFSFKRDGSLIGPPRATAIDFPGKDAAARKSFVDAAISAVKHCTPLTLSPELAQGIGGQVFTMQFVSPDACGGDCNREASVRPN</sequence>
<dbReference type="EMBL" id="PVBT01000008">
    <property type="protein sequence ID" value="PRD50147.1"/>
    <property type="molecule type" value="Genomic_DNA"/>
</dbReference>
<dbReference type="Proteomes" id="UP000238563">
    <property type="component" value="Unassembled WGS sequence"/>
</dbReference>
<evidence type="ECO:0008006" key="4">
    <source>
        <dbReference type="Google" id="ProtNLM"/>
    </source>
</evidence>
<name>A0A2S9JBG8_9HYPH</name>
<feature type="signal peptide" evidence="1">
    <location>
        <begin position="1"/>
        <end position="24"/>
    </location>
</feature>
<organism evidence="2 3">
    <name type="scientific">Phyllobacterium myrsinacearum</name>
    <dbReference type="NCBI Taxonomy" id="28101"/>
    <lineage>
        <taxon>Bacteria</taxon>
        <taxon>Pseudomonadati</taxon>
        <taxon>Pseudomonadota</taxon>
        <taxon>Alphaproteobacteria</taxon>
        <taxon>Hyphomicrobiales</taxon>
        <taxon>Phyllobacteriaceae</taxon>
        <taxon>Phyllobacterium</taxon>
    </lineage>
</organism>
<feature type="chain" id="PRO_5015406281" description="Cell envelope integrity protein TolA" evidence="1">
    <location>
        <begin position="25"/>
        <end position="138"/>
    </location>
</feature>
<accession>A0A2S9JBG8</accession>